<protein>
    <submittedName>
        <fullName evidence="2">Metallophosphoesterase</fullName>
    </submittedName>
</protein>
<accession>A0A9X3RA56</accession>
<dbReference type="SUPFAM" id="SSF56300">
    <property type="entry name" value="Metallo-dependent phosphatases"/>
    <property type="match status" value="1"/>
</dbReference>
<dbReference type="GO" id="GO:0016791">
    <property type="term" value="F:phosphatase activity"/>
    <property type="evidence" value="ECO:0007669"/>
    <property type="project" value="TreeGrafter"/>
</dbReference>
<keyword evidence="3" id="KW-1185">Reference proteome</keyword>
<gene>
    <name evidence="2" type="ORF">M9R61_12960</name>
</gene>
<feature type="domain" description="Calcineurin-like phosphoesterase" evidence="1">
    <location>
        <begin position="3"/>
        <end position="149"/>
    </location>
</feature>
<dbReference type="PANTHER" id="PTHR42850">
    <property type="entry name" value="METALLOPHOSPHOESTERASE"/>
    <property type="match status" value="1"/>
</dbReference>
<proteinExistence type="predicted"/>
<organism evidence="2 3">
    <name type="scientific">Psychrobacillus psychrodurans</name>
    <dbReference type="NCBI Taxonomy" id="126157"/>
    <lineage>
        <taxon>Bacteria</taxon>
        <taxon>Bacillati</taxon>
        <taxon>Bacillota</taxon>
        <taxon>Bacilli</taxon>
        <taxon>Bacillales</taxon>
        <taxon>Bacillaceae</taxon>
        <taxon>Psychrobacillus</taxon>
    </lineage>
</organism>
<dbReference type="Gene3D" id="3.60.21.10">
    <property type="match status" value="1"/>
</dbReference>
<name>A0A9X3RA56_9BACI</name>
<comment type="caution">
    <text evidence="2">The sequence shown here is derived from an EMBL/GenBank/DDBJ whole genome shotgun (WGS) entry which is preliminary data.</text>
</comment>
<dbReference type="AlphaFoldDB" id="A0A9X3RA56"/>
<dbReference type="PANTHER" id="PTHR42850:SF4">
    <property type="entry name" value="ZINC-DEPENDENT ENDOPOLYPHOSPHATASE"/>
    <property type="match status" value="1"/>
</dbReference>
<dbReference type="InterPro" id="IPR004843">
    <property type="entry name" value="Calcineurin-like_PHP"/>
</dbReference>
<dbReference type="GO" id="GO:0008803">
    <property type="term" value="F:bis(5'-nucleosyl)-tetraphosphatase (symmetrical) activity"/>
    <property type="evidence" value="ECO:0007669"/>
    <property type="project" value="TreeGrafter"/>
</dbReference>
<dbReference type="GO" id="GO:0005737">
    <property type="term" value="C:cytoplasm"/>
    <property type="evidence" value="ECO:0007669"/>
    <property type="project" value="TreeGrafter"/>
</dbReference>
<sequence length="205" mass="23137">MARILAISDIHGHVDALHVLLKYANYQSDQDELFLVGDYIDKGPNSEETLKAVELLVHEGAYALMGNHEKCALDDIAIGKTAWIKWKTFLQSLPLYIERKPFLFVHAGIRTGIPLHEQKITDLLTIREPFFNQPVQEDVTVVFGHTPTNRLGVNVGSLWKQQKKIGIDTGAGQQQYLSLIDLTNSLQYRILLANQLDSQVEILSF</sequence>
<evidence type="ECO:0000259" key="1">
    <source>
        <dbReference type="Pfam" id="PF00149"/>
    </source>
</evidence>
<dbReference type="Proteomes" id="UP001152172">
    <property type="component" value="Unassembled WGS sequence"/>
</dbReference>
<evidence type="ECO:0000313" key="2">
    <source>
        <dbReference type="EMBL" id="MCZ8534224.1"/>
    </source>
</evidence>
<dbReference type="InterPro" id="IPR029052">
    <property type="entry name" value="Metallo-depent_PP-like"/>
</dbReference>
<dbReference type="InterPro" id="IPR050126">
    <property type="entry name" value="Ap4A_hydrolase"/>
</dbReference>
<dbReference type="RefSeq" id="WP_269922433.1">
    <property type="nucleotide sequence ID" value="NZ_JAMKBI010000009.1"/>
</dbReference>
<evidence type="ECO:0000313" key="3">
    <source>
        <dbReference type="Proteomes" id="UP001152172"/>
    </source>
</evidence>
<dbReference type="GO" id="GO:0110154">
    <property type="term" value="P:RNA decapping"/>
    <property type="evidence" value="ECO:0007669"/>
    <property type="project" value="TreeGrafter"/>
</dbReference>
<dbReference type="EMBL" id="JAMKBI010000009">
    <property type="protein sequence ID" value="MCZ8534224.1"/>
    <property type="molecule type" value="Genomic_DNA"/>
</dbReference>
<dbReference type="Pfam" id="PF00149">
    <property type="entry name" value="Metallophos"/>
    <property type="match status" value="1"/>
</dbReference>
<reference evidence="2" key="1">
    <citation type="submission" date="2022-05" db="EMBL/GenBank/DDBJ databases">
        <authorList>
            <person name="Colautti A."/>
            <person name="Iacumin L."/>
        </authorList>
    </citation>
    <scope>NUCLEOTIDE SEQUENCE</scope>
    <source>
        <strain evidence="2">DSM 30747</strain>
    </source>
</reference>